<evidence type="ECO:0000256" key="3">
    <source>
        <dbReference type="RuleBase" id="RU000363"/>
    </source>
</evidence>
<dbReference type="PANTHER" id="PTHR43899">
    <property type="entry name" value="RH59310P"/>
    <property type="match status" value="1"/>
</dbReference>
<dbReference type="InterPro" id="IPR051019">
    <property type="entry name" value="VLCFA-Steroid_DH"/>
</dbReference>
<proteinExistence type="inferred from homology"/>
<dbReference type="PRINTS" id="PR00081">
    <property type="entry name" value="GDHRDH"/>
</dbReference>
<evidence type="ECO:0000256" key="4">
    <source>
        <dbReference type="SAM" id="Phobius"/>
    </source>
</evidence>
<dbReference type="PANTHER" id="PTHR43899:SF13">
    <property type="entry name" value="RH59310P"/>
    <property type="match status" value="1"/>
</dbReference>
<keyword evidence="4" id="KW-1133">Transmembrane helix</keyword>
<evidence type="ECO:0000256" key="1">
    <source>
        <dbReference type="ARBA" id="ARBA00006484"/>
    </source>
</evidence>
<dbReference type="SUPFAM" id="SSF51735">
    <property type="entry name" value="NAD(P)-binding Rossmann-fold domains"/>
    <property type="match status" value="1"/>
</dbReference>
<accession>A0ABR2JC03</accession>
<dbReference type="InterPro" id="IPR002347">
    <property type="entry name" value="SDR_fam"/>
</dbReference>
<keyword evidence="4" id="KW-0472">Membrane</keyword>
<reference evidence="5 6" key="1">
    <citation type="journal article" date="2024" name="IMA Fungus">
        <title>Apiospora arundinis, a panoply of carbohydrate-active enzymes and secondary metabolites.</title>
        <authorList>
            <person name="Sorensen T."/>
            <person name="Petersen C."/>
            <person name="Muurmann A.T."/>
            <person name="Christiansen J.V."/>
            <person name="Brundto M.L."/>
            <person name="Overgaard C.K."/>
            <person name="Boysen A.T."/>
            <person name="Wollenberg R.D."/>
            <person name="Larsen T.O."/>
            <person name="Sorensen J.L."/>
            <person name="Nielsen K.L."/>
            <person name="Sondergaard T.E."/>
        </authorList>
    </citation>
    <scope>NUCLEOTIDE SEQUENCE [LARGE SCALE GENOMIC DNA]</scope>
    <source>
        <strain evidence="5 6">AAU 773</strain>
    </source>
</reference>
<dbReference type="EMBL" id="JAPCWZ010000003">
    <property type="protein sequence ID" value="KAK8875118.1"/>
    <property type="molecule type" value="Genomic_DNA"/>
</dbReference>
<keyword evidence="4" id="KW-0812">Transmembrane</keyword>
<keyword evidence="6" id="KW-1185">Reference proteome</keyword>
<dbReference type="Proteomes" id="UP001390339">
    <property type="component" value="Unassembled WGS sequence"/>
</dbReference>
<comment type="similarity">
    <text evidence="1 3">Belongs to the short-chain dehydrogenases/reductases (SDR) family.</text>
</comment>
<organism evidence="5 6">
    <name type="scientific">Apiospora arundinis</name>
    <dbReference type="NCBI Taxonomy" id="335852"/>
    <lineage>
        <taxon>Eukaryota</taxon>
        <taxon>Fungi</taxon>
        <taxon>Dikarya</taxon>
        <taxon>Ascomycota</taxon>
        <taxon>Pezizomycotina</taxon>
        <taxon>Sordariomycetes</taxon>
        <taxon>Xylariomycetidae</taxon>
        <taxon>Amphisphaeriales</taxon>
        <taxon>Apiosporaceae</taxon>
        <taxon>Apiospora</taxon>
    </lineage>
</organism>
<dbReference type="Pfam" id="PF00106">
    <property type="entry name" value="adh_short"/>
    <property type="match status" value="2"/>
</dbReference>
<protein>
    <submittedName>
        <fullName evidence="5">Short chain dehydrogenase/reductase</fullName>
    </submittedName>
</protein>
<evidence type="ECO:0000313" key="5">
    <source>
        <dbReference type="EMBL" id="KAK8875118.1"/>
    </source>
</evidence>
<keyword evidence="2" id="KW-0560">Oxidoreductase</keyword>
<dbReference type="InterPro" id="IPR036291">
    <property type="entry name" value="NAD(P)-bd_dom_sf"/>
</dbReference>
<dbReference type="PRINTS" id="PR00080">
    <property type="entry name" value="SDRFAMILY"/>
</dbReference>
<name>A0ABR2JC03_9PEZI</name>
<evidence type="ECO:0000313" key="6">
    <source>
        <dbReference type="Proteomes" id="UP001390339"/>
    </source>
</evidence>
<evidence type="ECO:0000256" key="2">
    <source>
        <dbReference type="ARBA" id="ARBA00023002"/>
    </source>
</evidence>
<comment type="caution">
    <text evidence="5">The sequence shown here is derived from an EMBL/GenBank/DDBJ whole genome shotgun (WGS) entry which is preliminary data.</text>
</comment>
<dbReference type="Gene3D" id="3.40.50.720">
    <property type="entry name" value="NAD(P)-binding Rossmann-like Domain"/>
    <property type="match status" value="1"/>
</dbReference>
<gene>
    <name evidence="5" type="ORF">PGQ11_005632</name>
</gene>
<sequence>MQQMADMSIIFHLLTVVGLFTILILVTKFLNLVIVYLRPSRLIRYAHPSVNGDAPWALVTGASDGIGRAFARQLAAAGFNVVLHGRNHDKLSGAMAQLQLQFPRREFMIIIADASCVSCADCIHHGSQNQNNHNKKLDSSTPDFAAIQQKLGSMNLTVLINNAGGGPVEAKFEPVSASPEITVTENISLNALFPLHLTSALLPTLVRNGPSLVMNLSTMADQGFPLIAYYSASKAFLMATTRALRLEMQMEDLGGGSDVEILGIRVGRVTDTTFCREPPSLFLPSAETLASAALARAGYGNGIVEGYWAHALQQLSARLFAILPKWVEDKVVVDTMRKHRESVRQDRKKE</sequence>
<feature type="transmembrane region" description="Helical" evidence="4">
    <location>
        <begin position="12"/>
        <end position="37"/>
    </location>
</feature>